<comment type="caution">
    <text evidence="1">The sequence shown here is derived from an EMBL/GenBank/DDBJ whole genome shotgun (WGS) entry which is preliminary data.</text>
</comment>
<gene>
    <name evidence="1" type="ORF">C8N35_10298</name>
</gene>
<name>A0A2T5VCA4_9HYPH</name>
<proteinExistence type="predicted"/>
<accession>A0A2T5VCA4</accession>
<dbReference type="RefSeq" id="WP_107989254.1">
    <property type="nucleotide sequence ID" value="NZ_QAYG01000002.1"/>
</dbReference>
<dbReference type="OrthoDB" id="8450901at2"/>
<organism evidence="1 2">
    <name type="scientific">Breoghania corrubedonensis</name>
    <dbReference type="NCBI Taxonomy" id="665038"/>
    <lineage>
        <taxon>Bacteria</taxon>
        <taxon>Pseudomonadati</taxon>
        <taxon>Pseudomonadota</taxon>
        <taxon>Alphaproteobacteria</taxon>
        <taxon>Hyphomicrobiales</taxon>
        <taxon>Stappiaceae</taxon>
        <taxon>Breoghania</taxon>
    </lineage>
</organism>
<reference evidence="1 2" key="1">
    <citation type="submission" date="2018-04" db="EMBL/GenBank/DDBJ databases">
        <title>Genomic Encyclopedia of Archaeal and Bacterial Type Strains, Phase II (KMG-II): from individual species to whole genera.</title>
        <authorList>
            <person name="Goeker M."/>
        </authorList>
    </citation>
    <scope>NUCLEOTIDE SEQUENCE [LARGE SCALE GENOMIC DNA]</scope>
    <source>
        <strain evidence="1 2">DSM 23382</strain>
    </source>
</reference>
<dbReference type="Proteomes" id="UP000244081">
    <property type="component" value="Unassembled WGS sequence"/>
</dbReference>
<keyword evidence="2" id="KW-1185">Reference proteome</keyword>
<sequence>MAKTRGDTLTGDLLSWEPEPVSVGFDEGQVRGNRMANRISQAVALALKSSELGRAEIAARMSDELGYPVSEATLDAYASEAKESHRITLERFIALIEVTGCHDLLGFVAEFFGFRVVPQKYADLIELHLLEEHERDVTARKQALQARWRGTR</sequence>
<dbReference type="EMBL" id="QAYG01000002">
    <property type="protein sequence ID" value="PTW61389.1"/>
    <property type="molecule type" value="Genomic_DNA"/>
</dbReference>
<protein>
    <submittedName>
        <fullName evidence="1">Uncharacterized protein</fullName>
    </submittedName>
</protein>
<evidence type="ECO:0000313" key="2">
    <source>
        <dbReference type="Proteomes" id="UP000244081"/>
    </source>
</evidence>
<dbReference type="AlphaFoldDB" id="A0A2T5VCA4"/>
<evidence type="ECO:0000313" key="1">
    <source>
        <dbReference type="EMBL" id="PTW61389.1"/>
    </source>
</evidence>